<organism evidence="1">
    <name type="scientific">Anguilla anguilla</name>
    <name type="common">European freshwater eel</name>
    <name type="synonym">Muraena anguilla</name>
    <dbReference type="NCBI Taxonomy" id="7936"/>
    <lineage>
        <taxon>Eukaryota</taxon>
        <taxon>Metazoa</taxon>
        <taxon>Chordata</taxon>
        <taxon>Craniata</taxon>
        <taxon>Vertebrata</taxon>
        <taxon>Euteleostomi</taxon>
        <taxon>Actinopterygii</taxon>
        <taxon>Neopterygii</taxon>
        <taxon>Teleostei</taxon>
        <taxon>Anguilliformes</taxon>
        <taxon>Anguillidae</taxon>
        <taxon>Anguilla</taxon>
    </lineage>
</organism>
<evidence type="ECO:0000313" key="1">
    <source>
        <dbReference type="EMBL" id="JAH22620.1"/>
    </source>
</evidence>
<sequence length="23" mass="2697">MKAPYCKIMCFSSLMKTEHTHLP</sequence>
<dbReference type="EMBL" id="GBXM01085957">
    <property type="protein sequence ID" value="JAH22620.1"/>
    <property type="molecule type" value="Transcribed_RNA"/>
</dbReference>
<reference evidence="1" key="2">
    <citation type="journal article" date="2015" name="Fish Shellfish Immunol.">
        <title>Early steps in the European eel (Anguilla anguilla)-Vibrio vulnificus interaction in the gills: Role of the RtxA13 toxin.</title>
        <authorList>
            <person name="Callol A."/>
            <person name="Pajuelo D."/>
            <person name="Ebbesson L."/>
            <person name="Teles M."/>
            <person name="MacKenzie S."/>
            <person name="Amaro C."/>
        </authorList>
    </citation>
    <scope>NUCLEOTIDE SEQUENCE</scope>
</reference>
<protein>
    <submittedName>
        <fullName evidence="1">Uncharacterized protein</fullName>
    </submittedName>
</protein>
<accession>A0A0E9R297</accession>
<dbReference type="AlphaFoldDB" id="A0A0E9R297"/>
<reference evidence="1" key="1">
    <citation type="submission" date="2014-11" db="EMBL/GenBank/DDBJ databases">
        <authorList>
            <person name="Amaro Gonzalez C."/>
        </authorList>
    </citation>
    <scope>NUCLEOTIDE SEQUENCE</scope>
</reference>
<name>A0A0E9R297_ANGAN</name>
<proteinExistence type="predicted"/>